<dbReference type="SUPFAM" id="SSF47413">
    <property type="entry name" value="lambda repressor-like DNA-binding domains"/>
    <property type="match status" value="1"/>
</dbReference>
<comment type="caution">
    <text evidence="2">The sequence shown here is derived from an EMBL/GenBank/DDBJ whole genome shotgun (WGS) entry which is preliminary data.</text>
</comment>
<dbReference type="InterPro" id="IPR001387">
    <property type="entry name" value="Cro/C1-type_HTH"/>
</dbReference>
<evidence type="ECO:0000313" key="2">
    <source>
        <dbReference type="EMBL" id="KKN20355.1"/>
    </source>
</evidence>
<sequence>MTENNFGERLKARRKEKGLTLAEVEALSGVDKSHLGRIENSKRFPTANILRKLTGPLGYGEVELLIMAGYLSPDRTDKRLVDMKKTMKGEIKVSLSNLLKKVDGL</sequence>
<dbReference type="Gene3D" id="1.10.260.40">
    <property type="entry name" value="lambda repressor-like DNA-binding domains"/>
    <property type="match status" value="1"/>
</dbReference>
<dbReference type="PROSITE" id="PS50943">
    <property type="entry name" value="HTH_CROC1"/>
    <property type="match status" value="1"/>
</dbReference>
<accession>A0A0F9NLI4</accession>
<feature type="domain" description="HTH cro/C1-type" evidence="1">
    <location>
        <begin position="10"/>
        <end position="65"/>
    </location>
</feature>
<gene>
    <name evidence="2" type="ORF">LCGC14_0936320</name>
</gene>
<evidence type="ECO:0000259" key="1">
    <source>
        <dbReference type="PROSITE" id="PS50943"/>
    </source>
</evidence>
<dbReference type="EMBL" id="LAZR01003249">
    <property type="protein sequence ID" value="KKN20355.1"/>
    <property type="molecule type" value="Genomic_DNA"/>
</dbReference>
<dbReference type="GO" id="GO:0003677">
    <property type="term" value="F:DNA binding"/>
    <property type="evidence" value="ECO:0007669"/>
    <property type="project" value="InterPro"/>
</dbReference>
<dbReference type="Pfam" id="PF13560">
    <property type="entry name" value="HTH_31"/>
    <property type="match status" value="1"/>
</dbReference>
<dbReference type="SMART" id="SM00530">
    <property type="entry name" value="HTH_XRE"/>
    <property type="match status" value="1"/>
</dbReference>
<dbReference type="AlphaFoldDB" id="A0A0F9NLI4"/>
<reference evidence="2" key="1">
    <citation type="journal article" date="2015" name="Nature">
        <title>Complex archaea that bridge the gap between prokaryotes and eukaryotes.</title>
        <authorList>
            <person name="Spang A."/>
            <person name="Saw J.H."/>
            <person name="Jorgensen S.L."/>
            <person name="Zaremba-Niedzwiedzka K."/>
            <person name="Martijn J."/>
            <person name="Lind A.E."/>
            <person name="van Eijk R."/>
            <person name="Schleper C."/>
            <person name="Guy L."/>
            <person name="Ettema T.J."/>
        </authorList>
    </citation>
    <scope>NUCLEOTIDE SEQUENCE</scope>
</reference>
<protein>
    <recommendedName>
        <fullName evidence="1">HTH cro/C1-type domain-containing protein</fullName>
    </recommendedName>
</protein>
<organism evidence="2">
    <name type="scientific">marine sediment metagenome</name>
    <dbReference type="NCBI Taxonomy" id="412755"/>
    <lineage>
        <taxon>unclassified sequences</taxon>
        <taxon>metagenomes</taxon>
        <taxon>ecological metagenomes</taxon>
    </lineage>
</organism>
<dbReference type="CDD" id="cd00093">
    <property type="entry name" value="HTH_XRE"/>
    <property type="match status" value="1"/>
</dbReference>
<name>A0A0F9NLI4_9ZZZZ</name>
<dbReference type="InterPro" id="IPR010982">
    <property type="entry name" value="Lambda_DNA-bd_dom_sf"/>
</dbReference>
<proteinExistence type="predicted"/>